<keyword evidence="2" id="KW-1185">Reference proteome</keyword>
<evidence type="ECO:0000313" key="2">
    <source>
        <dbReference type="Proteomes" id="UP001642720"/>
    </source>
</evidence>
<protein>
    <submittedName>
        <fullName evidence="1">Uncharacterized protein</fullName>
    </submittedName>
</protein>
<accession>A0ABY2H1M0</accession>
<comment type="caution">
    <text evidence="1">The sequence shown here is derived from an EMBL/GenBank/DDBJ whole genome shotgun (WGS) entry which is preliminary data.</text>
</comment>
<name>A0ABY2H1M0_9HYPO</name>
<evidence type="ECO:0000313" key="1">
    <source>
        <dbReference type="EMBL" id="TFB02148.1"/>
    </source>
</evidence>
<sequence>MEGNKQSHRLTAILAAAGARYRITRPCDKAFAATYSISQMRFRIWYAREGCPVILLPIWVISACLD</sequence>
<organism evidence="1 2">
    <name type="scientific">Trichoderma ghanense</name>
    <dbReference type="NCBI Taxonomy" id="65468"/>
    <lineage>
        <taxon>Eukaryota</taxon>
        <taxon>Fungi</taxon>
        <taxon>Dikarya</taxon>
        <taxon>Ascomycota</taxon>
        <taxon>Pezizomycotina</taxon>
        <taxon>Sordariomycetes</taxon>
        <taxon>Hypocreomycetidae</taxon>
        <taxon>Hypocreales</taxon>
        <taxon>Hypocreaceae</taxon>
        <taxon>Trichoderma</taxon>
    </lineage>
</organism>
<gene>
    <name evidence="1" type="ORF">CCMA1212_005692</name>
</gene>
<proteinExistence type="predicted"/>
<dbReference type="GeneID" id="300577391"/>
<dbReference type="Proteomes" id="UP001642720">
    <property type="component" value="Unassembled WGS sequence"/>
</dbReference>
<dbReference type="EMBL" id="PPTA01000007">
    <property type="protein sequence ID" value="TFB02148.1"/>
    <property type="molecule type" value="Genomic_DNA"/>
</dbReference>
<dbReference type="RefSeq" id="XP_073558349.1">
    <property type="nucleotide sequence ID" value="XM_073702941.1"/>
</dbReference>
<reference evidence="1 2" key="1">
    <citation type="submission" date="2018-01" db="EMBL/GenBank/DDBJ databases">
        <title>Genome characterization of the sugarcane-associated fungus Trichoderma ghanense CCMA-1212 and their application in lignocelulose bioconversion.</title>
        <authorList>
            <person name="Steindorff A.S."/>
            <person name="Mendes T.D."/>
            <person name="Vilela E.S.D."/>
            <person name="Rodrigues D.S."/>
            <person name="Formighieri E.F."/>
            <person name="Melo I.S."/>
            <person name="Favaro L.C.L."/>
        </authorList>
    </citation>
    <scope>NUCLEOTIDE SEQUENCE [LARGE SCALE GENOMIC DNA]</scope>
    <source>
        <strain evidence="1 2">CCMA-1212</strain>
    </source>
</reference>